<comment type="caution">
    <text evidence="2">The sequence shown here is derived from an EMBL/GenBank/DDBJ whole genome shotgun (WGS) entry which is preliminary data.</text>
</comment>
<reference evidence="2 3" key="1">
    <citation type="journal article" date="2020" name="ISME J.">
        <title>Uncovering the hidden diversity of litter-decomposition mechanisms in mushroom-forming fungi.</title>
        <authorList>
            <person name="Floudas D."/>
            <person name="Bentzer J."/>
            <person name="Ahren D."/>
            <person name="Johansson T."/>
            <person name="Persson P."/>
            <person name="Tunlid A."/>
        </authorList>
    </citation>
    <scope>NUCLEOTIDE SEQUENCE [LARGE SCALE GENOMIC DNA]</scope>
    <source>
        <strain evidence="2 3">CBS 101986</strain>
    </source>
</reference>
<protein>
    <submittedName>
        <fullName evidence="2">Uncharacterized protein</fullName>
    </submittedName>
</protein>
<dbReference type="AlphaFoldDB" id="A0A8H5BPE4"/>
<accession>A0A8H5BPE4</accession>
<name>A0A8H5BPE4_9AGAR</name>
<evidence type="ECO:0000313" key="3">
    <source>
        <dbReference type="Proteomes" id="UP000567179"/>
    </source>
</evidence>
<evidence type="ECO:0000256" key="1">
    <source>
        <dbReference type="SAM" id="MobiDB-lite"/>
    </source>
</evidence>
<keyword evidence="3" id="KW-1185">Reference proteome</keyword>
<dbReference type="EMBL" id="JAACJJ010000014">
    <property type="protein sequence ID" value="KAF5326913.1"/>
    <property type="molecule type" value="Genomic_DNA"/>
</dbReference>
<sequence length="229" mass="25602">MWDARSTPNVLGRAESTRTPRSSIQSCVTPRNKPFSSQAFTLPILNRPVRRPIHNCAFIAARSPNETFKSTTIASECSNTYRAPQPTIPCQVIASAAPVSVAVDPRHAIMIGSAGNTENPHLQTCYHVVWMRAGRERESLHSDAATARKNENLDAGRNRLADEQTIKLHRTGLSSFSATKHHRDALPEVDEWVDDEKPAIRSKRGRNGSPVRPLIKRIRTHEREGMMRL</sequence>
<dbReference type="Proteomes" id="UP000567179">
    <property type="component" value="Unassembled WGS sequence"/>
</dbReference>
<organism evidence="2 3">
    <name type="scientific">Psilocybe cf. subviscida</name>
    <dbReference type="NCBI Taxonomy" id="2480587"/>
    <lineage>
        <taxon>Eukaryota</taxon>
        <taxon>Fungi</taxon>
        <taxon>Dikarya</taxon>
        <taxon>Basidiomycota</taxon>
        <taxon>Agaricomycotina</taxon>
        <taxon>Agaricomycetes</taxon>
        <taxon>Agaricomycetidae</taxon>
        <taxon>Agaricales</taxon>
        <taxon>Agaricineae</taxon>
        <taxon>Strophariaceae</taxon>
        <taxon>Psilocybe</taxon>
    </lineage>
</organism>
<feature type="compositionally biased region" description="Polar residues" evidence="1">
    <location>
        <begin position="17"/>
        <end position="29"/>
    </location>
</feature>
<evidence type="ECO:0000313" key="2">
    <source>
        <dbReference type="EMBL" id="KAF5326913.1"/>
    </source>
</evidence>
<gene>
    <name evidence="2" type="ORF">D9619_005046</name>
</gene>
<feature type="region of interest" description="Disordered" evidence="1">
    <location>
        <begin position="1"/>
        <end position="29"/>
    </location>
</feature>
<proteinExistence type="predicted"/>